<evidence type="ECO:0000313" key="17">
    <source>
        <dbReference type="Proteomes" id="UP001066276"/>
    </source>
</evidence>
<dbReference type="SFLD" id="SFLDS00003">
    <property type="entry name" value="Haloacid_Dehalogenase"/>
    <property type="match status" value="1"/>
</dbReference>
<dbReference type="Pfam" id="PF13246">
    <property type="entry name" value="Cation_ATPase"/>
    <property type="match status" value="1"/>
</dbReference>
<dbReference type="InterPro" id="IPR006544">
    <property type="entry name" value="P-type_TPase_V"/>
</dbReference>
<dbReference type="GO" id="GO:0140358">
    <property type="term" value="F:P-type transmembrane transporter activity"/>
    <property type="evidence" value="ECO:0007669"/>
    <property type="project" value="InterPro"/>
</dbReference>
<dbReference type="SFLD" id="SFLDG00002">
    <property type="entry name" value="C1.7:_P-type_atpase_like"/>
    <property type="match status" value="1"/>
</dbReference>
<gene>
    <name evidence="16" type="ORF">NDU88_000095</name>
</gene>
<dbReference type="Pfam" id="PF12409">
    <property type="entry name" value="P5-ATPase"/>
    <property type="match status" value="1"/>
</dbReference>
<evidence type="ECO:0000259" key="15">
    <source>
        <dbReference type="Pfam" id="PF12409"/>
    </source>
</evidence>
<evidence type="ECO:0000256" key="12">
    <source>
        <dbReference type="RuleBase" id="RU362082"/>
    </source>
</evidence>
<organism evidence="16 17">
    <name type="scientific">Pleurodeles waltl</name>
    <name type="common">Iberian ribbed newt</name>
    <dbReference type="NCBI Taxonomy" id="8319"/>
    <lineage>
        <taxon>Eukaryota</taxon>
        <taxon>Metazoa</taxon>
        <taxon>Chordata</taxon>
        <taxon>Craniata</taxon>
        <taxon>Vertebrata</taxon>
        <taxon>Euteleostomi</taxon>
        <taxon>Amphibia</taxon>
        <taxon>Batrachia</taxon>
        <taxon>Caudata</taxon>
        <taxon>Salamandroidea</taxon>
        <taxon>Salamandridae</taxon>
        <taxon>Pleurodelinae</taxon>
        <taxon>Pleurodeles</taxon>
    </lineage>
</organism>
<dbReference type="Gene3D" id="1.20.1110.10">
    <property type="entry name" value="Calcium-transporting ATPase, transmembrane domain"/>
    <property type="match status" value="1"/>
</dbReference>
<keyword evidence="7 12" id="KW-0460">Magnesium</keyword>
<keyword evidence="3 12" id="KW-0812">Transmembrane</keyword>
<dbReference type="SFLD" id="SFLDF00027">
    <property type="entry name" value="p-type_atpase"/>
    <property type="match status" value="1"/>
</dbReference>
<dbReference type="SUPFAM" id="SSF56784">
    <property type="entry name" value="HAD-like"/>
    <property type="match status" value="1"/>
</dbReference>
<keyword evidence="9 12" id="KW-1133">Transmembrane helix</keyword>
<dbReference type="Gene3D" id="2.70.150.10">
    <property type="entry name" value="Calcium-transporting ATPase, cytoplasmic transduction domain A"/>
    <property type="match status" value="1"/>
</dbReference>
<dbReference type="InterPro" id="IPR001757">
    <property type="entry name" value="P_typ_ATPase"/>
</dbReference>
<dbReference type="AlphaFoldDB" id="A0AAV7L983"/>
<dbReference type="SUPFAM" id="SSF81653">
    <property type="entry name" value="Calcium ATPase, transduction domain A"/>
    <property type="match status" value="1"/>
</dbReference>
<feature type="transmembrane region" description="Helical" evidence="12">
    <location>
        <begin position="170"/>
        <end position="188"/>
    </location>
</feature>
<dbReference type="InterPro" id="IPR008250">
    <property type="entry name" value="ATPase_P-typ_transduc_dom_A_sf"/>
</dbReference>
<keyword evidence="10 12" id="KW-0472">Membrane</keyword>
<reference evidence="16" key="1">
    <citation type="journal article" date="2022" name="bioRxiv">
        <title>Sequencing and chromosome-scale assembly of the giantPleurodeles waltlgenome.</title>
        <authorList>
            <person name="Brown T."/>
            <person name="Elewa A."/>
            <person name="Iarovenko S."/>
            <person name="Subramanian E."/>
            <person name="Araus A.J."/>
            <person name="Petzold A."/>
            <person name="Susuki M."/>
            <person name="Suzuki K.-i.T."/>
            <person name="Hayashi T."/>
            <person name="Toyoda A."/>
            <person name="Oliveira C."/>
            <person name="Osipova E."/>
            <person name="Leigh N.D."/>
            <person name="Simon A."/>
            <person name="Yun M.H."/>
        </authorList>
    </citation>
    <scope>NUCLEOTIDE SEQUENCE</scope>
    <source>
        <strain evidence="16">20211129_DDA</strain>
        <tissue evidence="16">Liver</tissue>
    </source>
</reference>
<evidence type="ECO:0000256" key="3">
    <source>
        <dbReference type="ARBA" id="ARBA00022692"/>
    </source>
</evidence>
<dbReference type="InterPro" id="IPR018303">
    <property type="entry name" value="ATPase_P-typ_P_site"/>
</dbReference>
<evidence type="ECO:0000256" key="4">
    <source>
        <dbReference type="ARBA" id="ARBA00022723"/>
    </source>
</evidence>
<dbReference type="EMBL" id="JANPWB010000015">
    <property type="protein sequence ID" value="KAJ1086899.1"/>
    <property type="molecule type" value="Genomic_DNA"/>
</dbReference>
<comment type="subcellular location">
    <subcellularLocation>
        <location evidence="1 12">Membrane</location>
        <topology evidence="1 12">Multi-pass membrane protein</topology>
    </subcellularLocation>
</comment>
<evidence type="ECO:0000256" key="2">
    <source>
        <dbReference type="ARBA" id="ARBA00006000"/>
    </source>
</evidence>
<keyword evidence="4 12" id="KW-0479">Metal-binding</keyword>
<feature type="transmembrane region" description="Helical" evidence="12">
    <location>
        <begin position="1011"/>
        <end position="1031"/>
    </location>
</feature>
<protein>
    <recommendedName>
        <fullName evidence="12">Cation-transporting ATPase</fullName>
        <ecNumber evidence="12">7.2.2.-</ecNumber>
    </recommendedName>
</protein>
<feature type="domain" description="P5B-type ATPase N-terminal" evidence="15">
    <location>
        <begin position="2"/>
        <end position="85"/>
    </location>
</feature>
<evidence type="ECO:0000259" key="14">
    <source>
        <dbReference type="Pfam" id="PF00690"/>
    </source>
</evidence>
<feature type="transmembrane region" description="Helical" evidence="12">
    <location>
        <begin position="375"/>
        <end position="400"/>
    </location>
</feature>
<dbReference type="PANTHER" id="PTHR45630">
    <property type="entry name" value="CATION-TRANSPORTING ATPASE-RELATED"/>
    <property type="match status" value="1"/>
</dbReference>
<feature type="transmembrane region" description="Helical" evidence="12">
    <location>
        <begin position="342"/>
        <end position="363"/>
    </location>
</feature>
<feature type="transmembrane region" description="Helical" evidence="12">
    <location>
        <begin position="1051"/>
        <end position="1072"/>
    </location>
</feature>
<dbReference type="InterPro" id="IPR004014">
    <property type="entry name" value="ATPase_P-typ_cation-transptr_N"/>
</dbReference>
<feature type="transmembrane region" description="Helical" evidence="12">
    <location>
        <begin position="981"/>
        <end position="999"/>
    </location>
</feature>
<feature type="transmembrane region" description="Helical" evidence="12">
    <location>
        <begin position="876"/>
        <end position="894"/>
    </location>
</feature>
<dbReference type="InterPro" id="IPR023298">
    <property type="entry name" value="ATPase_P-typ_TM_dom_sf"/>
</dbReference>
<evidence type="ECO:0000259" key="13">
    <source>
        <dbReference type="Pfam" id="PF00122"/>
    </source>
</evidence>
<dbReference type="GO" id="GO:0046872">
    <property type="term" value="F:metal ion binding"/>
    <property type="evidence" value="ECO:0007669"/>
    <property type="project" value="UniProtKB-UniRule"/>
</dbReference>
<dbReference type="InterPro" id="IPR059000">
    <property type="entry name" value="ATPase_P-type_domA"/>
</dbReference>
<dbReference type="FunFam" id="1.20.1110.10:FF:000023">
    <property type="entry name" value="Cation-transporting ATPase"/>
    <property type="match status" value="1"/>
</dbReference>
<dbReference type="GO" id="GO:0016887">
    <property type="term" value="F:ATP hydrolysis activity"/>
    <property type="evidence" value="ECO:0007669"/>
    <property type="project" value="InterPro"/>
</dbReference>
<dbReference type="InterPro" id="IPR036412">
    <property type="entry name" value="HAD-like_sf"/>
</dbReference>
<dbReference type="InterPro" id="IPR023214">
    <property type="entry name" value="HAD_sf"/>
</dbReference>
<dbReference type="GO" id="GO:0019829">
    <property type="term" value="F:ATPase-coupled monoatomic cation transmembrane transporter activity"/>
    <property type="evidence" value="ECO:0007669"/>
    <property type="project" value="UniProtKB-UniRule"/>
</dbReference>
<dbReference type="PRINTS" id="PR00119">
    <property type="entry name" value="CATATPASE"/>
</dbReference>
<dbReference type="Proteomes" id="UP001066276">
    <property type="component" value="Chromosome 11"/>
</dbReference>
<evidence type="ECO:0000256" key="9">
    <source>
        <dbReference type="ARBA" id="ARBA00022989"/>
    </source>
</evidence>
<dbReference type="GO" id="GO:0031902">
    <property type="term" value="C:late endosome membrane"/>
    <property type="evidence" value="ECO:0007669"/>
    <property type="project" value="TreeGrafter"/>
</dbReference>
<dbReference type="PANTHER" id="PTHR45630:SF1">
    <property type="entry name" value="CATION-TRANSPORTING ATPASE 13A4-RELATED"/>
    <property type="match status" value="1"/>
</dbReference>
<evidence type="ECO:0000256" key="6">
    <source>
        <dbReference type="ARBA" id="ARBA00022840"/>
    </source>
</evidence>
<proteinExistence type="inferred from homology"/>
<feature type="transmembrane region" description="Helical" evidence="12">
    <location>
        <begin position="849"/>
        <end position="870"/>
    </location>
</feature>
<evidence type="ECO:0000256" key="7">
    <source>
        <dbReference type="ARBA" id="ARBA00022842"/>
    </source>
</evidence>
<dbReference type="InterPro" id="IPR047819">
    <property type="entry name" value="P5A-ATPase_N"/>
</dbReference>
<dbReference type="NCBIfam" id="TIGR01494">
    <property type="entry name" value="ATPase_P-type"/>
    <property type="match status" value="1"/>
</dbReference>
<evidence type="ECO:0000313" key="16">
    <source>
        <dbReference type="EMBL" id="KAJ1086899.1"/>
    </source>
</evidence>
<dbReference type="InterPro" id="IPR044492">
    <property type="entry name" value="P_typ_ATPase_HD_dom"/>
</dbReference>
<dbReference type="PROSITE" id="PS00154">
    <property type="entry name" value="ATPASE_E1_E2"/>
    <property type="match status" value="1"/>
</dbReference>
<dbReference type="GO" id="GO:0006874">
    <property type="term" value="P:intracellular calcium ion homeostasis"/>
    <property type="evidence" value="ECO:0007669"/>
    <property type="project" value="TreeGrafter"/>
</dbReference>
<comment type="similarity">
    <text evidence="2 12">Belongs to the cation transport ATPase (P-type) (TC 3.A.3) family. Type V subfamily.</text>
</comment>
<comment type="caution">
    <text evidence="16">The sequence shown here is derived from an EMBL/GenBank/DDBJ whole genome shotgun (WGS) entry which is preliminary data.</text>
</comment>
<keyword evidence="17" id="KW-1185">Reference proteome</keyword>
<dbReference type="NCBIfam" id="TIGR01657">
    <property type="entry name" value="P-ATPase-V"/>
    <property type="match status" value="1"/>
</dbReference>
<feature type="domain" description="P-type ATPase A" evidence="13">
    <location>
        <begin position="206"/>
        <end position="328"/>
    </location>
</feature>
<feature type="domain" description="Cation-transporting P-type ATPase N-terminal" evidence="14">
    <location>
        <begin position="101"/>
        <end position="158"/>
    </location>
</feature>
<dbReference type="EC" id="7.2.2.-" evidence="12"/>
<comment type="catalytic activity">
    <reaction evidence="11 12">
        <text>ATP + H2O = ADP + phosphate + H(+)</text>
        <dbReference type="Rhea" id="RHEA:13065"/>
        <dbReference type="ChEBI" id="CHEBI:15377"/>
        <dbReference type="ChEBI" id="CHEBI:15378"/>
        <dbReference type="ChEBI" id="CHEBI:30616"/>
        <dbReference type="ChEBI" id="CHEBI:43474"/>
        <dbReference type="ChEBI" id="CHEBI:456216"/>
    </reaction>
</comment>
<evidence type="ECO:0000256" key="5">
    <source>
        <dbReference type="ARBA" id="ARBA00022741"/>
    </source>
</evidence>
<dbReference type="InterPro" id="IPR023299">
    <property type="entry name" value="ATPase_P-typ_cyto_dom_N"/>
</dbReference>
<dbReference type="GO" id="GO:0015203">
    <property type="term" value="F:polyamine transmembrane transporter activity"/>
    <property type="evidence" value="ECO:0007669"/>
    <property type="project" value="TreeGrafter"/>
</dbReference>
<dbReference type="FunFam" id="3.40.50.1000:FF:000075">
    <property type="entry name" value="Cation-transporting ATPase"/>
    <property type="match status" value="1"/>
</dbReference>
<sequence length="1133" mass="127006">MLFFYWKPEWDVWAHCTSCTLEEADVILLRTTDSFKQYTKKKVTWIYLQDHLITMDESSIVNNIIMKPQLKVRCIQVQKIRYVWDSSEKLFQKIGVLEDKYSCSEIHSKFGSGFTSEEQIIRKKICGPNTIDVDIIPIWKLLVKEVLNPFYWFQVFSVSLWVAYAYYEYSFAILTVTIISIAVTVHDLRQQSINLHNLVEVHNSVIVTVCQKDGDCKEIESRHLVPGDVLLLPRKKLYIPCDAILINGSCIVDEGMLTGESIPVTKVPLPTINNSVPWKIHSEEDYKKHVLFCGTELIQSKASGVGPAKAVVLQTGFNTAKGDLVRSILYSKPVDAKLYRDAIRFLLALLVISLIGVTYSVIVHTRNGVSVSETIILSLFIVTGMVPPSLPAGLAVGIMYAQKRLKKGGICCISPKKISFAGWLNLICFDKTGTLTEEGLDLWGLIPSKGQSFQTVHRFGPSDALPWSPLLAALASCHSLIFLDGKLQGDPLDLKMFEGTNWTIENCSTNKDKDDLLSEVVIKPGPRAVKVPVDGVVVMHQFPFSSSLQRMSVITRVIGSNEFMGFMKGAPEMVTRFCRPQTVPSNFSIELERYTLQGFRVIGLAYKPLPTKSDFGMDTFTREEVESDLDFLGLLVMENKIKAETKPSLRELLNAQIRTVMITGDNLQTALTVAKHSGMVSERSKLILVDATGPEGSTPASLTFQTQEKDVYNGNTKSDIVLKMDEKPAPNPAANEFYFAMSGRSYQVIVQHFPSMLPRLLLNGVVFARMSPRQKTSLIEEFQKLDYYVGMCGDGANDCGALKMAHAGISLSEQEASVASPFTSKTPNIQCVPKLIKEGRCALVSSFCVFKYIVCTCVSAVNCALLLFWQNRLLGNYQYLTQEMGVGFVTYLTITLNKASPELSPYRPLRHLVSLPVVVSVVVNCIASLIVVICTFLLVQQQPWYSNTHFFSACISENENMSYLQNGTQKEASYGQSFETTSLWVITSFIYIIVAFVVSKGKPFRKPLYTNYVHSFLLAAQIAVFLFLTFTNNEGIQTALELVCTPTHWRTTLIIMLIVYCIAVYTVETYIVDNRKFWIAIKTLFQYKSKSKYRILQRSLETNPNWPPLNVTTFAEPINAELESQVGLLDSSV</sequence>
<dbReference type="GO" id="GO:0005524">
    <property type="term" value="F:ATP binding"/>
    <property type="evidence" value="ECO:0007669"/>
    <property type="project" value="UniProtKB-UniRule"/>
</dbReference>
<dbReference type="Gene3D" id="3.40.50.1000">
    <property type="entry name" value="HAD superfamily/HAD-like"/>
    <property type="match status" value="2"/>
</dbReference>
<keyword evidence="6 12" id="KW-0067">ATP-binding</keyword>
<evidence type="ECO:0000256" key="11">
    <source>
        <dbReference type="ARBA" id="ARBA00049360"/>
    </source>
</evidence>
<dbReference type="SUPFAM" id="SSF81665">
    <property type="entry name" value="Calcium ATPase, transmembrane domain M"/>
    <property type="match status" value="1"/>
</dbReference>
<dbReference type="Pfam" id="PF00690">
    <property type="entry name" value="Cation_ATPase_N"/>
    <property type="match status" value="1"/>
</dbReference>
<feature type="transmembrane region" description="Helical" evidence="12">
    <location>
        <begin position="915"/>
        <end position="939"/>
    </location>
</feature>
<evidence type="ECO:0000256" key="10">
    <source>
        <dbReference type="ARBA" id="ARBA00023136"/>
    </source>
</evidence>
<keyword evidence="5 12" id="KW-0547">Nucleotide-binding</keyword>
<name>A0AAV7L983_PLEWA</name>
<accession>A0AAV7L983</accession>
<keyword evidence="8 12" id="KW-1278">Translocase</keyword>
<dbReference type="SUPFAM" id="SSF81660">
    <property type="entry name" value="Metal cation-transporting ATPase, ATP-binding domain N"/>
    <property type="match status" value="1"/>
</dbReference>
<dbReference type="Gene3D" id="3.40.1110.10">
    <property type="entry name" value="Calcium-transporting ATPase, cytoplasmic domain N"/>
    <property type="match status" value="1"/>
</dbReference>
<evidence type="ECO:0000256" key="8">
    <source>
        <dbReference type="ARBA" id="ARBA00022967"/>
    </source>
</evidence>
<dbReference type="Pfam" id="PF00122">
    <property type="entry name" value="E1-E2_ATPase"/>
    <property type="match status" value="1"/>
</dbReference>
<evidence type="ECO:0000256" key="1">
    <source>
        <dbReference type="ARBA" id="ARBA00004141"/>
    </source>
</evidence>
<dbReference type="FunFam" id="2.70.150.10:FF:000035">
    <property type="entry name" value="Cation-transporting ATPase"/>
    <property type="match status" value="1"/>
</dbReference>